<dbReference type="PANTHER" id="PTHR34580">
    <property type="match status" value="1"/>
</dbReference>
<dbReference type="GO" id="GO:0003700">
    <property type="term" value="F:DNA-binding transcription factor activity"/>
    <property type="evidence" value="ECO:0007669"/>
    <property type="project" value="InterPro"/>
</dbReference>
<proteinExistence type="predicted"/>
<gene>
    <name evidence="4" type="ORF">SAMN05421686_10350</name>
</gene>
<evidence type="ECO:0000313" key="5">
    <source>
        <dbReference type="Proteomes" id="UP000185639"/>
    </source>
</evidence>
<reference evidence="5" key="1">
    <citation type="submission" date="2017-01" db="EMBL/GenBank/DDBJ databases">
        <authorList>
            <person name="Varghese N."/>
            <person name="Submissions S."/>
        </authorList>
    </citation>
    <scope>NUCLEOTIDE SEQUENCE [LARGE SCALE GENOMIC DNA]</scope>
    <source>
        <strain evidence="5">DSM 24913</strain>
    </source>
</reference>
<dbReference type="STRING" id="484498.SAMN05421686_10350"/>
<dbReference type="PROSITE" id="PS52050">
    <property type="entry name" value="WYL"/>
    <property type="match status" value="1"/>
</dbReference>
<dbReference type="InterPro" id="IPR051534">
    <property type="entry name" value="CBASS_pafABC_assoc_protein"/>
</dbReference>
<feature type="domain" description="HTH deoR-type" evidence="3">
    <location>
        <begin position="9"/>
        <end position="67"/>
    </location>
</feature>
<name>A0A1N7KR55_9GAMM</name>
<evidence type="ECO:0000256" key="1">
    <source>
        <dbReference type="ARBA" id="ARBA00023015"/>
    </source>
</evidence>
<accession>A0A1N7KR55</accession>
<evidence type="ECO:0000259" key="3">
    <source>
        <dbReference type="PROSITE" id="PS51000"/>
    </source>
</evidence>
<keyword evidence="1" id="KW-0805">Transcription regulation</keyword>
<dbReference type="Pfam" id="PF08279">
    <property type="entry name" value="HTH_11"/>
    <property type="match status" value="1"/>
</dbReference>
<dbReference type="EMBL" id="FTOH01000003">
    <property type="protein sequence ID" value="SIS64083.1"/>
    <property type="molecule type" value="Genomic_DNA"/>
</dbReference>
<keyword evidence="5" id="KW-1185">Reference proteome</keyword>
<evidence type="ECO:0000313" key="4">
    <source>
        <dbReference type="EMBL" id="SIS64083.1"/>
    </source>
</evidence>
<dbReference type="InterPro" id="IPR001034">
    <property type="entry name" value="DeoR_HTH"/>
</dbReference>
<evidence type="ECO:0000256" key="2">
    <source>
        <dbReference type="ARBA" id="ARBA00023163"/>
    </source>
</evidence>
<dbReference type="GO" id="GO:0003677">
    <property type="term" value="F:DNA binding"/>
    <property type="evidence" value="ECO:0007669"/>
    <property type="project" value="UniProtKB-KW"/>
</dbReference>
<dbReference type="SMART" id="SM00420">
    <property type="entry name" value="HTH_DEOR"/>
    <property type="match status" value="1"/>
</dbReference>
<dbReference type="InterPro" id="IPR013196">
    <property type="entry name" value="HTH_11"/>
</dbReference>
<keyword evidence="4" id="KW-0238">DNA-binding</keyword>
<dbReference type="PROSITE" id="PS51000">
    <property type="entry name" value="HTH_DEOR_2"/>
    <property type="match status" value="1"/>
</dbReference>
<dbReference type="SUPFAM" id="SSF46785">
    <property type="entry name" value="Winged helix' DNA-binding domain"/>
    <property type="match status" value="1"/>
</dbReference>
<dbReference type="Gene3D" id="1.10.10.10">
    <property type="entry name" value="Winged helix-like DNA-binding domain superfamily/Winged helix DNA-binding domain"/>
    <property type="match status" value="1"/>
</dbReference>
<dbReference type="Proteomes" id="UP000185639">
    <property type="component" value="Unassembled WGS sequence"/>
</dbReference>
<dbReference type="PANTHER" id="PTHR34580:SF1">
    <property type="entry name" value="PROTEIN PAFC"/>
    <property type="match status" value="1"/>
</dbReference>
<keyword evidence="2" id="KW-0804">Transcription</keyword>
<organism evidence="4 5">
    <name type="scientific">Thalassolituus maritimus</name>
    <dbReference type="NCBI Taxonomy" id="484498"/>
    <lineage>
        <taxon>Bacteria</taxon>
        <taxon>Pseudomonadati</taxon>
        <taxon>Pseudomonadota</taxon>
        <taxon>Gammaproteobacteria</taxon>
        <taxon>Oceanospirillales</taxon>
        <taxon>Oceanospirillaceae</taxon>
        <taxon>Thalassolituus</taxon>
    </lineage>
</organism>
<dbReference type="InterPro" id="IPR036388">
    <property type="entry name" value="WH-like_DNA-bd_sf"/>
</dbReference>
<dbReference type="Pfam" id="PF13280">
    <property type="entry name" value="WYL"/>
    <property type="match status" value="1"/>
</dbReference>
<dbReference type="InterPro" id="IPR026881">
    <property type="entry name" value="WYL_dom"/>
</dbReference>
<dbReference type="InterPro" id="IPR036390">
    <property type="entry name" value="WH_DNA-bd_sf"/>
</dbReference>
<dbReference type="RefSeq" id="WP_076514604.1">
    <property type="nucleotide sequence ID" value="NZ_FTOH01000003.1"/>
</dbReference>
<protein>
    <submittedName>
        <fullName evidence="4">Predicted DNA-binding transcriptional regulator YafY, contains an HTH and WYL domains</fullName>
    </submittedName>
</protein>
<sequence length="244" mass="28116">MAKGSLLNKQNRLDRLVGLLRQDEVWTMKRLAEQLEVSDRTLLRDINELREQGVPIEAERGPGGGVSLSRRWGVDKLRLNHEEVISMLVSLAITETLQSPLLAEPVRSVRQKMTLGLPEHQRQVVNQLRKRILVGDPASGQVTQTYSQPSAAITRQVTTGFFELEMLDIEYIAGTGAVTERRIEPQYLFFNWPVWYLLGWDHLRDAPRVFRIDRMQKVRLAGKVFRPRSKSLILQGLDDYYRLL</sequence>
<dbReference type="AlphaFoldDB" id="A0A1N7KR55"/>